<feature type="domain" description="Phospholipid/glycerol acyltransferase" evidence="8">
    <location>
        <begin position="464"/>
        <end position="580"/>
    </location>
</feature>
<keyword evidence="6 7" id="KW-0472">Membrane</keyword>
<evidence type="ECO:0000256" key="6">
    <source>
        <dbReference type="ARBA" id="ARBA00023136"/>
    </source>
</evidence>
<comment type="subcellular location">
    <subcellularLocation>
        <location evidence="1">Cell membrane</location>
        <topology evidence="1">Multi-pass membrane protein</topology>
    </subcellularLocation>
</comment>
<dbReference type="InterPro" id="IPR036259">
    <property type="entry name" value="MFS_trans_sf"/>
</dbReference>
<keyword evidence="10" id="KW-1185">Reference proteome</keyword>
<feature type="transmembrane region" description="Helical" evidence="7">
    <location>
        <begin position="379"/>
        <end position="403"/>
    </location>
</feature>
<evidence type="ECO:0000256" key="5">
    <source>
        <dbReference type="ARBA" id="ARBA00022989"/>
    </source>
</evidence>
<feature type="transmembrane region" description="Helical" evidence="7">
    <location>
        <begin position="21"/>
        <end position="41"/>
    </location>
</feature>
<dbReference type="SUPFAM" id="SSF103473">
    <property type="entry name" value="MFS general substrate transporter"/>
    <property type="match status" value="1"/>
</dbReference>
<dbReference type="PANTHER" id="PTHR43266">
    <property type="entry name" value="MACROLIDE-EFFLUX PROTEIN"/>
    <property type="match status" value="1"/>
</dbReference>
<reference evidence="9 10" key="1">
    <citation type="submission" date="2022-11" db="EMBL/GenBank/DDBJ databases">
        <title>Spartinivicinus poritis sp. nov., isolated from scleractinian coral Porites lutea.</title>
        <authorList>
            <person name="Zhang G."/>
            <person name="Cai L."/>
            <person name="Wei Q."/>
        </authorList>
    </citation>
    <scope>NUCLEOTIDE SEQUENCE [LARGE SCALE GENOMIC DNA]</scope>
    <source>
        <strain evidence="9 10">A2-2</strain>
    </source>
</reference>
<feature type="transmembrane region" description="Helical" evidence="7">
    <location>
        <begin position="268"/>
        <end position="289"/>
    </location>
</feature>
<protein>
    <submittedName>
        <fullName evidence="9">MFS transporter</fullName>
    </submittedName>
</protein>
<dbReference type="Pfam" id="PF07690">
    <property type="entry name" value="MFS_1"/>
    <property type="match status" value="1"/>
</dbReference>
<organism evidence="9 10">
    <name type="scientific">Spartinivicinus poritis</name>
    <dbReference type="NCBI Taxonomy" id="2994640"/>
    <lineage>
        <taxon>Bacteria</taxon>
        <taxon>Pseudomonadati</taxon>
        <taxon>Pseudomonadota</taxon>
        <taxon>Gammaproteobacteria</taxon>
        <taxon>Oceanospirillales</taxon>
        <taxon>Zooshikellaceae</taxon>
        <taxon>Spartinivicinus</taxon>
    </lineage>
</organism>
<dbReference type="EMBL" id="JAPMOU010000007">
    <property type="protein sequence ID" value="MDE1461812.1"/>
    <property type="molecule type" value="Genomic_DNA"/>
</dbReference>
<feature type="transmembrane region" description="Helical" evidence="7">
    <location>
        <begin position="236"/>
        <end position="256"/>
    </location>
</feature>
<dbReference type="InterPro" id="IPR011701">
    <property type="entry name" value="MFS"/>
</dbReference>
<gene>
    <name evidence="9" type="ORF">ORQ98_07505</name>
</gene>
<proteinExistence type="predicted"/>
<dbReference type="SUPFAM" id="SSF69593">
    <property type="entry name" value="Glycerol-3-phosphate (1)-acyltransferase"/>
    <property type="match status" value="1"/>
</dbReference>
<dbReference type="Proteomes" id="UP001528823">
    <property type="component" value="Unassembled WGS sequence"/>
</dbReference>
<dbReference type="CDD" id="cd06173">
    <property type="entry name" value="MFS_MefA_like"/>
    <property type="match status" value="1"/>
</dbReference>
<feature type="transmembrane region" description="Helical" evidence="7">
    <location>
        <begin position="61"/>
        <end position="85"/>
    </location>
</feature>
<evidence type="ECO:0000256" key="4">
    <source>
        <dbReference type="ARBA" id="ARBA00022692"/>
    </source>
</evidence>
<comment type="caution">
    <text evidence="9">The sequence shown here is derived from an EMBL/GenBank/DDBJ whole genome shotgun (WGS) entry which is preliminary data.</text>
</comment>
<evidence type="ECO:0000256" key="3">
    <source>
        <dbReference type="ARBA" id="ARBA00022475"/>
    </source>
</evidence>
<dbReference type="Pfam" id="PF01553">
    <property type="entry name" value="Acyltransferase"/>
    <property type="match status" value="1"/>
</dbReference>
<feature type="transmembrane region" description="Helical" evidence="7">
    <location>
        <begin position="343"/>
        <end position="367"/>
    </location>
</feature>
<dbReference type="SMART" id="SM00563">
    <property type="entry name" value="PlsC"/>
    <property type="match status" value="1"/>
</dbReference>
<evidence type="ECO:0000256" key="7">
    <source>
        <dbReference type="SAM" id="Phobius"/>
    </source>
</evidence>
<keyword evidence="2" id="KW-0813">Transport</keyword>
<keyword evidence="3" id="KW-1003">Cell membrane</keyword>
<accession>A0ABT5U616</accession>
<evidence type="ECO:0000256" key="1">
    <source>
        <dbReference type="ARBA" id="ARBA00004651"/>
    </source>
</evidence>
<name>A0ABT5U616_9GAMM</name>
<keyword evidence="5 7" id="KW-1133">Transmembrane helix</keyword>
<feature type="transmembrane region" description="Helical" evidence="7">
    <location>
        <begin position="301"/>
        <end position="323"/>
    </location>
</feature>
<dbReference type="CDD" id="cd07989">
    <property type="entry name" value="LPLAT_AGPAT-like"/>
    <property type="match status" value="1"/>
</dbReference>
<evidence type="ECO:0000259" key="8">
    <source>
        <dbReference type="SMART" id="SM00563"/>
    </source>
</evidence>
<feature type="transmembrane region" description="Helical" evidence="7">
    <location>
        <begin position="409"/>
        <end position="428"/>
    </location>
</feature>
<evidence type="ECO:0000256" key="2">
    <source>
        <dbReference type="ARBA" id="ARBA00022448"/>
    </source>
</evidence>
<sequence length="634" mass="70515">MHPNEEKSQFGLLKRRRFLPFFLTQFFGAFNDNIFKNSLVFLVTFNISQFGNQTASISEDILINTAVGLFILPFFLFSALAGQIADKYEKSQIIRRVKILEICIMLTAAVAFYFNNLWLLLFILFLMGTQSAFFGPVKYAIIPQHLYEDELVGGNAFVEMGTFLAILFGTIAGGLLASLEMSSTWISISVIVFAIIGYICSREIPEAPASAPSLKISWNPVTEAWRIIKQAKQSHSVFLSIMAISWFWFLGAAYLTQLPNFTEEILRGAEGVVTCLLAAFSIGIGLGSMSCERLSGHKIEIGIVPIGSIGLTIFGVDLFFATQPSNSAVLLSFTEFFQTGSNYRVLIDMTLIGFFGGLFIVPLYALIQHRTPEEYRAQVIAANNIINSMFMVVSALSGILFIGVAGLTITQFFLVLALLNAVVAVYVYSTVPEFAMRFLIYILTHTMYRVRSENISKIPDEGPGVIVCNHVSYVDALLLAGTCHRPVRFVMYKPIYDLPVLNFIFRVAKAIPITSRHQNPDAFNTAFDHISEALKKGELVCIFPEGKLTKDGEINEFKKGIEKIIERDPVPVIPMALRGLWGSFFSHKGGHALTKRPKRFWSKVSVITGDLIQPEAVSADKLQEVVLNLRGESL</sequence>
<dbReference type="RefSeq" id="WP_274688171.1">
    <property type="nucleotide sequence ID" value="NZ_JAPMOU010000007.1"/>
</dbReference>
<keyword evidence="4 7" id="KW-0812">Transmembrane</keyword>
<evidence type="ECO:0000313" key="9">
    <source>
        <dbReference type="EMBL" id="MDE1461812.1"/>
    </source>
</evidence>
<dbReference type="PANTHER" id="PTHR43266:SF2">
    <property type="entry name" value="MAJOR FACILITATOR SUPERFAMILY (MFS) PROFILE DOMAIN-CONTAINING PROTEIN"/>
    <property type="match status" value="1"/>
</dbReference>
<evidence type="ECO:0000313" key="10">
    <source>
        <dbReference type="Proteomes" id="UP001528823"/>
    </source>
</evidence>
<dbReference type="InterPro" id="IPR002123">
    <property type="entry name" value="Plipid/glycerol_acylTrfase"/>
</dbReference>
<dbReference type="Gene3D" id="1.20.1250.20">
    <property type="entry name" value="MFS general substrate transporter like domains"/>
    <property type="match status" value="1"/>
</dbReference>
<feature type="transmembrane region" description="Helical" evidence="7">
    <location>
        <begin position="154"/>
        <end position="177"/>
    </location>
</feature>